<dbReference type="InterPro" id="IPR049943">
    <property type="entry name" value="Ser_HO-MeTrfase-like"/>
</dbReference>
<evidence type="ECO:0000313" key="5">
    <source>
        <dbReference type="Proteomes" id="UP000051530"/>
    </source>
</evidence>
<dbReference type="GO" id="GO:0030170">
    <property type="term" value="F:pyridoxal phosphate binding"/>
    <property type="evidence" value="ECO:0007669"/>
    <property type="project" value="TreeGrafter"/>
</dbReference>
<keyword evidence="5" id="KW-1185">Reference proteome</keyword>
<gene>
    <name evidence="4" type="ORF">M153_16180001441</name>
</gene>
<accession>A0A0R0M0U6</accession>
<dbReference type="AlphaFoldDB" id="A0A0R0M0U6"/>
<dbReference type="UniPathway" id="UPA00193"/>
<dbReference type="PANTHER" id="PTHR11680">
    <property type="entry name" value="SERINE HYDROXYMETHYLTRANSFERASE"/>
    <property type="match status" value="1"/>
</dbReference>
<keyword evidence="4" id="KW-0808">Transferase</keyword>
<feature type="non-terminal residue" evidence="4">
    <location>
        <position position="393"/>
    </location>
</feature>
<dbReference type="Proteomes" id="UP000051530">
    <property type="component" value="Unassembled WGS sequence"/>
</dbReference>
<dbReference type="VEuPathDB" id="MicrosporidiaDB:M153_16180001441"/>
<feature type="domain" description="Serine hydroxymethyltransferase-like" evidence="3">
    <location>
        <begin position="2"/>
        <end position="358"/>
    </location>
</feature>
<dbReference type="InterPro" id="IPR015424">
    <property type="entry name" value="PyrdxlP-dep_Trfase"/>
</dbReference>
<evidence type="ECO:0000256" key="1">
    <source>
        <dbReference type="ARBA" id="ARBA00001933"/>
    </source>
</evidence>
<comment type="caution">
    <text evidence="4">The sequence shown here is derived from an EMBL/GenBank/DDBJ whole genome shotgun (WGS) entry which is preliminary data.</text>
</comment>
<evidence type="ECO:0000259" key="3">
    <source>
        <dbReference type="Pfam" id="PF00464"/>
    </source>
</evidence>
<evidence type="ECO:0000313" key="4">
    <source>
        <dbReference type="EMBL" id="KRH93055.1"/>
    </source>
</evidence>
<dbReference type="GO" id="GO:0005739">
    <property type="term" value="C:mitochondrion"/>
    <property type="evidence" value="ECO:0007669"/>
    <property type="project" value="TreeGrafter"/>
</dbReference>
<dbReference type="GO" id="GO:0004372">
    <property type="term" value="F:glycine hydroxymethyltransferase activity"/>
    <property type="evidence" value="ECO:0007669"/>
    <property type="project" value="TreeGrafter"/>
</dbReference>
<dbReference type="PANTHER" id="PTHR11680:SF35">
    <property type="entry name" value="SERINE HYDROXYMETHYLTRANSFERASE 1"/>
    <property type="match status" value="1"/>
</dbReference>
<dbReference type="SUPFAM" id="SSF53383">
    <property type="entry name" value="PLP-dependent transferases"/>
    <property type="match status" value="1"/>
</dbReference>
<evidence type="ECO:0000256" key="2">
    <source>
        <dbReference type="ARBA" id="ARBA00022898"/>
    </source>
</evidence>
<dbReference type="Gene3D" id="3.40.640.10">
    <property type="entry name" value="Type I PLP-dependent aspartate aminotransferase-like (Major domain)"/>
    <property type="match status" value="1"/>
</dbReference>
<dbReference type="OrthoDB" id="10265628at2759"/>
<dbReference type="GO" id="GO:0032259">
    <property type="term" value="P:methylation"/>
    <property type="evidence" value="ECO:0007669"/>
    <property type="project" value="UniProtKB-KW"/>
</dbReference>
<dbReference type="Pfam" id="PF00464">
    <property type="entry name" value="SHMT"/>
    <property type="match status" value="1"/>
</dbReference>
<comment type="cofactor">
    <cofactor evidence="1">
        <name>pyridoxal 5'-phosphate</name>
        <dbReference type="ChEBI" id="CHEBI:597326"/>
    </cofactor>
</comment>
<reference evidence="4 5" key="1">
    <citation type="submission" date="2015-07" db="EMBL/GenBank/DDBJ databases">
        <title>The genome of Pseudoloma neurophilia, a relevant intracellular parasite of the zebrafish.</title>
        <authorList>
            <person name="Ndikumana S."/>
            <person name="Pelin A."/>
            <person name="Sanders J."/>
            <person name="Corradi N."/>
        </authorList>
    </citation>
    <scope>NUCLEOTIDE SEQUENCE [LARGE SCALE GENOMIC DNA]</scope>
    <source>
        <strain evidence="4 5">MK1</strain>
    </source>
</reference>
<protein>
    <submittedName>
        <fullName evidence="4">Serine hydroxymethyltransferase</fullName>
    </submittedName>
</protein>
<dbReference type="GO" id="GO:0019264">
    <property type="term" value="P:glycine biosynthetic process from serine"/>
    <property type="evidence" value="ECO:0007669"/>
    <property type="project" value="TreeGrafter"/>
</dbReference>
<sequence>MLSLNANDNIISEACLESASNVFVNNYPETYIPFKNVKRITLHKKVEEIANKRALDLFKLDPDVWGVNLRPVSGTSANLIVFLALAGVNGKILALQEEFGGHHSLNFLGNFVQNSYTEKIFQAETFESNHDGSINYEQINQKTSELKPKILIAGAYSLSTDFDYERMKAIANKHGTILMADISHPAGLIAHNLLKNPFKECDIVTGVFQKTLSGPRAGFIFFRKHLENKIFDTSTIICGNAHTHIIVQQAIALKEAATPEHFKIAKKTIKNAKKLRYYLKKKGFIIFKTQMHMLLIDFECPVLSYVFEIIADDLKISLNRLTISRHPTRLHPTGIRIGTSGFTKRGISSKHLKKIADILYRVKRISQDVIRDQNLTEETMNYFNRDYKKTKLL</sequence>
<dbReference type="EMBL" id="LGUB01000510">
    <property type="protein sequence ID" value="KRH93055.1"/>
    <property type="molecule type" value="Genomic_DNA"/>
</dbReference>
<dbReference type="GO" id="GO:0035999">
    <property type="term" value="P:tetrahydrofolate interconversion"/>
    <property type="evidence" value="ECO:0007669"/>
    <property type="project" value="UniProtKB-UniPathway"/>
</dbReference>
<keyword evidence="4" id="KW-0489">Methyltransferase</keyword>
<dbReference type="GO" id="GO:0008168">
    <property type="term" value="F:methyltransferase activity"/>
    <property type="evidence" value="ECO:0007669"/>
    <property type="project" value="UniProtKB-KW"/>
</dbReference>
<proteinExistence type="predicted"/>
<dbReference type="InterPro" id="IPR039429">
    <property type="entry name" value="SHMT-like_dom"/>
</dbReference>
<name>A0A0R0M0U6_9MICR</name>
<dbReference type="InterPro" id="IPR015421">
    <property type="entry name" value="PyrdxlP-dep_Trfase_major"/>
</dbReference>
<keyword evidence="2" id="KW-0663">Pyridoxal phosphate</keyword>
<dbReference type="Gene3D" id="3.90.1150.10">
    <property type="entry name" value="Aspartate Aminotransferase, domain 1"/>
    <property type="match status" value="1"/>
</dbReference>
<organism evidence="4 5">
    <name type="scientific">Pseudoloma neurophilia</name>
    <dbReference type="NCBI Taxonomy" id="146866"/>
    <lineage>
        <taxon>Eukaryota</taxon>
        <taxon>Fungi</taxon>
        <taxon>Fungi incertae sedis</taxon>
        <taxon>Microsporidia</taxon>
        <taxon>Pseudoloma</taxon>
    </lineage>
</organism>
<dbReference type="InterPro" id="IPR015422">
    <property type="entry name" value="PyrdxlP-dep_Trfase_small"/>
</dbReference>